<protein>
    <submittedName>
        <fullName evidence="3">(spotted green pufferfish) hypothetical protein</fullName>
    </submittedName>
</protein>
<dbReference type="SUPFAM" id="SSF57196">
    <property type="entry name" value="EGF/Laminin"/>
    <property type="match status" value="1"/>
</dbReference>
<dbReference type="Pfam" id="PF00058">
    <property type="entry name" value="Ldl_recept_b"/>
    <property type="match status" value="1"/>
</dbReference>
<feature type="non-terminal residue" evidence="3">
    <location>
        <position position="263"/>
    </location>
</feature>
<evidence type="ECO:0000256" key="1">
    <source>
        <dbReference type="SAM" id="MobiDB-lite"/>
    </source>
</evidence>
<dbReference type="AlphaFoldDB" id="Q4THW0"/>
<dbReference type="InterPro" id="IPR011042">
    <property type="entry name" value="6-blade_b-propeller_TolB-like"/>
</dbReference>
<dbReference type="Pfam" id="PF14670">
    <property type="entry name" value="FXa_inhibition"/>
    <property type="match status" value="1"/>
</dbReference>
<dbReference type="InterPro" id="IPR050778">
    <property type="entry name" value="Cueball_EGF_LRP_Nidogen"/>
</dbReference>
<dbReference type="GO" id="GO:0060070">
    <property type="term" value="P:canonical Wnt signaling pathway"/>
    <property type="evidence" value="ECO:0007669"/>
    <property type="project" value="TreeGrafter"/>
</dbReference>
<keyword evidence="2" id="KW-0472">Membrane</keyword>
<gene>
    <name evidence="3" type="ORF">GSTENG00000342001</name>
</gene>
<keyword evidence="2" id="KW-0812">Transmembrane</keyword>
<reference evidence="3" key="1">
    <citation type="journal article" date="2004" name="Nature">
        <title>Genome duplication in the teleost fish Tetraodon nigroviridis reveals the early vertebrate proto-karyotype.</title>
        <authorList>
            <person name="Jaillon O."/>
            <person name="Aury J.-M."/>
            <person name="Brunet F."/>
            <person name="Petit J.-L."/>
            <person name="Stange-Thomann N."/>
            <person name="Mauceli E."/>
            <person name="Bouneau L."/>
            <person name="Fischer C."/>
            <person name="Ozouf-Costaz C."/>
            <person name="Bernot A."/>
            <person name="Nicaud S."/>
            <person name="Jaffe D."/>
            <person name="Fisher S."/>
            <person name="Lutfalla G."/>
            <person name="Dossat C."/>
            <person name="Segurens B."/>
            <person name="Dasilva C."/>
            <person name="Salanoubat M."/>
            <person name="Levy M."/>
            <person name="Boudet N."/>
            <person name="Castellano S."/>
            <person name="Anthouard V."/>
            <person name="Jubin C."/>
            <person name="Castelli V."/>
            <person name="Katinka M."/>
            <person name="Vacherie B."/>
            <person name="Biemont C."/>
            <person name="Skalli Z."/>
            <person name="Cattolico L."/>
            <person name="Poulain J."/>
            <person name="De Berardinis V."/>
            <person name="Cruaud C."/>
            <person name="Duprat S."/>
            <person name="Brottier P."/>
            <person name="Coutanceau J.-P."/>
            <person name="Gouzy J."/>
            <person name="Parra G."/>
            <person name="Lardier G."/>
            <person name="Chapple C."/>
            <person name="McKernan K.J."/>
            <person name="McEwan P."/>
            <person name="Bosak S."/>
            <person name="Kellis M."/>
            <person name="Volff J.-N."/>
            <person name="Guigo R."/>
            <person name="Zody M.C."/>
            <person name="Mesirov J."/>
            <person name="Lindblad-Toh K."/>
            <person name="Birren B."/>
            <person name="Nusbaum C."/>
            <person name="Kahn D."/>
            <person name="Robinson-Rechavi M."/>
            <person name="Laudet V."/>
            <person name="Schachter V."/>
            <person name="Quetier F."/>
            <person name="Saurin W."/>
            <person name="Scarpelli C."/>
            <person name="Wincker P."/>
            <person name="Lander E.S."/>
            <person name="Weissenbach J."/>
            <person name="Roest Crollius H."/>
        </authorList>
    </citation>
    <scope>NUCLEOTIDE SEQUENCE [LARGE SCALE GENOMIC DNA]</scope>
</reference>
<feature type="transmembrane region" description="Helical" evidence="2">
    <location>
        <begin position="198"/>
        <end position="223"/>
    </location>
</feature>
<dbReference type="EMBL" id="CAAE01002624">
    <property type="protein sequence ID" value="CAF87522.1"/>
    <property type="molecule type" value="Genomic_DNA"/>
</dbReference>
<evidence type="ECO:0000256" key="2">
    <source>
        <dbReference type="SAM" id="Phobius"/>
    </source>
</evidence>
<comment type="caution">
    <text evidence="3">The sequence shown here is derived from an EMBL/GenBank/DDBJ whole genome shotgun (WGS) entry which is preliminary data.</text>
</comment>
<reference evidence="3" key="2">
    <citation type="submission" date="2004-02" db="EMBL/GenBank/DDBJ databases">
        <authorList>
            <consortium name="Genoscope"/>
            <consortium name="Whitehead Institute Centre for Genome Research"/>
        </authorList>
    </citation>
    <scope>NUCLEOTIDE SEQUENCE</scope>
</reference>
<accession>Q4THW0</accession>
<dbReference type="PANTHER" id="PTHR46513">
    <property type="entry name" value="VITELLOGENIN RECEPTOR-LIKE PROTEIN-RELATED-RELATED"/>
    <property type="match status" value="1"/>
</dbReference>
<organism evidence="3">
    <name type="scientific">Tetraodon nigroviridis</name>
    <name type="common">Spotted green pufferfish</name>
    <name type="synonym">Chelonodon nigroviridis</name>
    <dbReference type="NCBI Taxonomy" id="99883"/>
    <lineage>
        <taxon>Eukaryota</taxon>
        <taxon>Metazoa</taxon>
        <taxon>Chordata</taxon>
        <taxon>Craniata</taxon>
        <taxon>Vertebrata</taxon>
        <taxon>Euteleostomi</taxon>
        <taxon>Actinopterygii</taxon>
        <taxon>Neopterygii</taxon>
        <taxon>Teleostei</taxon>
        <taxon>Neoteleostei</taxon>
        <taxon>Acanthomorphata</taxon>
        <taxon>Eupercaria</taxon>
        <taxon>Tetraodontiformes</taxon>
        <taxon>Tetradontoidea</taxon>
        <taxon>Tetraodontidae</taxon>
        <taxon>Tetraodon</taxon>
    </lineage>
</organism>
<evidence type="ECO:0000313" key="3">
    <source>
        <dbReference type="EMBL" id="CAF87522.1"/>
    </source>
</evidence>
<name>Q4THW0_TETNG</name>
<proteinExistence type="predicted"/>
<dbReference type="OrthoDB" id="8950787at2759"/>
<dbReference type="PANTHER" id="PTHR46513:SF13">
    <property type="entry name" value="EGF-LIKE DOMAIN-CONTAINING PROTEIN"/>
    <property type="match status" value="1"/>
</dbReference>
<dbReference type="Gene3D" id="2.120.10.30">
    <property type="entry name" value="TolB, C-terminal domain"/>
    <property type="match status" value="1"/>
</dbReference>
<feature type="non-terminal residue" evidence="3">
    <location>
        <position position="1"/>
    </location>
</feature>
<sequence length="263" mass="28061">LGVFALQDRIYWTDRDRAAVFMANRLSFQDVQTLAENLNDPHDIVVFHQLRQPQGPDSCNLGSVANGGCEYLCLKAPQITEHSPKYTCACPNGQDLGPDMRGCVPAGLSPETRANVPENIAPASGGASQADTTSHLSTAPSGAPEALTPLPTLKPMSSQESKALGSTATTTVVSTMPAGDSSISQHSGSEHFLLGENLTVAVLGVVIPIVVFGLVCAGVYLVWRNWRRNSTKSMNFDNPVYRKTTGEGEEDEIHIGRTDGMGH</sequence>
<dbReference type="GO" id="GO:0017147">
    <property type="term" value="F:Wnt-protein binding"/>
    <property type="evidence" value="ECO:0007669"/>
    <property type="project" value="TreeGrafter"/>
</dbReference>
<feature type="region of interest" description="Disordered" evidence="1">
    <location>
        <begin position="122"/>
        <end position="150"/>
    </location>
</feature>
<dbReference type="Gene3D" id="2.10.25.10">
    <property type="entry name" value="Laminin"/>
    <property type="match status" value="1"/>
</dbReference>
<dbReference type="InterPro" id="IPR000033">
    <property type="entry name" value="LDLR_classB_rpt"/>
</dbReference>
<feature type="compositionally biased region" description="Polar residues" evidence="1">
    <location>
        <begin position="126"/>
        <end position="140"/>
    </location>
</feature>
<keyword evidence="2" id="KW-1133">Transmembrane helix</keyword>
<dbReference type="GO" id="GO:0005886">
    <property type="term" value="C:plasma membrane"/>
    <property type="evidence" value="ECO:0007669"/>
    <property type="project" value="TreeGrafter"/>
</dbReference>
<dbReference type="KEGG" id="tng:GSTEN00000342G001"/>
<dbReference type="GO" id="GO:0042813">
    <property type="term" value="F:Wnt receptor activity"/>
    <property type="evidence" value="ECO:0007669"/>
    <property type="project" value="TreeGrafter"/>
</dbReference>